<evidence type="ECO:0000313" key="7">
    <source>
        <dbReference type="Proteomes" id="UP000295710"/>
    </source>
</evidence>
<dbReference type="GO" id="GO:0003700">
    <property type="term" value="F:DNA-binding transcription factor activity"/>
    <property type="evidence" value="ECO:0007669"/>
    <property type="project" value="InterPro"/>
</dbReference>
<organism evidence="6 7">
    <name type="scientific">Extibacter muris</name>
    <dbReference type="NCBI Taxonomy" id="1796622"/>
    <lineage>
        <taxon>Bacteria</taxon>
        <taxon>Bacillati</taxon>
        <taxon>Bacillota</taxon>
        <taxon>Clostridia</taxon>
        <taxon>Lachnospirales</taxon>
        <taxon>Lachnospiraceae</taxon>
        <taxon>Extibacter</taxon>
    </lineage>
</organism>
<dbReference type="SUPFAM" id="SSF53850">
    <property type="entry name" value="Periplasmic binding protein-like II"/>
    <property type="match status" value="1"/>
</dbReference>
<dbReference type="InterPro" id="IPR036390">
    <property type="entry name" value="WH_DNA-bd_sf"/>
</dbReference>
<dbReference type="Gene3D" id="1.10.10.10">
    <property type="entry name" value="Winged helix-like DNA-binding domain superfamily/Winged helix DNA-binding domain"/>
    <property type="match status" value="1"/>
</dbReference>
<dbReference type="CDD" id="cd05466">
    <property type="entry name" value="PBP2_LTTR_substrate"/>
    <property type="match status" value="1"/>
</dbReference>
<dbReference type="EMBL" id="SMMX01000009">
    <property type="protein sequence ID" value="TDA21379.1"/>
    <property type="molecule type" value="Genomic_DNA"/>
</dbReference>
<dbReference type="InterPro" id="IPR036388">
    <property type="entry name" value="WH-like_DNA-bd_sf"/>
</dbReference>
<keyword evidence="7" id="KW-1185">Reference proteome</keyword>
<dbReference type="Gene3D" id="3.40.190.10">
    <property type="entry name" value="Periplasmic binding protein-like II"/>
    <property type="match status" value="2"/>
</dbReference>
<dbReference type="AlphaFoldDB" id="A0A4R4FF07"/>
<gene>
    <name evidence="6" type="ORF">E1963_11955</name>
</gene>
<dbReference type="GO" id="GO:0005829">
    <property type="term" value="C:cytosol"/>
    <property type="evidence" value="ECO:0007669"/>
    <property type="project" value="TreeGrafter"/>
</dbReference>
<dbReference type="FunFam" id="1.10.10.10:FF:000001">
    <property type="entry name" value="LysR family transcriptional regulator"/>
    <property type="match status" value="1"/>
</dbReference>
<dbReference type="SUPFAM" id="SSF46785">
    <property type="entry name" value="Winged helix' DNA-binding domain"/>
    <property type="match status" value="1"/>
</dbReference>
<evidence type="ECO:0000256" key="3">
    <source>
        <dbReference type="ARBA" id="ARBA00023125"/>
    </source>
</evidence>
<keyword evidence="4" id="KW-0804">Transcription</keyword>
<dbReference type="Pfam" id="PF03466">
    <property type="entry name" value="LysR_substrate"/>
    <property type="match status" value="1"/>
</dbReference>
<dbReference type="InterPro" id="IPR005119">
    <property type="entry name" value="LysR_subst-bd"/>
</dbReference>
<accession>A0A4R4FF07</accession>
<dbReference type="Proteomes" id="UP000295710">
    <property type="component" value="Unassembled WGS sequence"/>
</dbReference>
<dbReference type="PRINTS" id="PR00039">
    <property type="entry name" value="HTHLYSR"/>
</dbReference>
<dbReference type="InterPro" id="IPR000847">
    <property type="entry name" value="LysR_HTH_N"/>
</dbReference>
<comment type="caution">
    <text evidence="6">The sequence shown here is derived from an EMBL/GenBank/DDBJ whole genome shotgun (WGS) entry which is preliminary data.</text>
</comment>
<dbReference type="InterPro" id="IPR050950">
    <property type="entry name" value="HTH-type_LysR_regulators"/>
</dbReference>
<keyword evidence="2" id="KW-0805">Transcription regulation</keyword>
<dbReference type="PANTHER" id="PTHR30419:SF8">
    <property type="entry name" value="NITROGEN ASSIMILATION TRANSCRIPTIONAL ACTIVATOR-RELATED"/>
    <property type="match status" value="1"/>
</dbReference>
<dbReference type="RefSeq" id="WP_132278258.1">
    <property type="nucleotide sequence ID" value="NZ_JAOBST010000014.1"/>
</dbReference>
<reference evidence="6 7" key="1">
    <citation type="journal article" date="2016" name="Nat. Microbiol.">
        <title>The Mouse Intestinal Bacterial Collection (miBC) provides host-specific insight into cultured diversity and functional potential of the gut microbiota.</title>
        <authorList>
            <person name="Lagkouvardos I."/>
            <person name="Pukall R."/>
            <person name="Abt B."/>
            <person name="Foesel B.U."/>
            <person name="Meier-Kolthoff J.P."/>
            <person name="Kumar N."/>
            <person name="Bresciani A."/>
            <person name="Martinez I."/>
            <person name="Just S."/>
            <person name="Ziegler C."/>
            <person name="Brugiroux S."/>
            <person name="Garzetti D."/>
            <person name="Wenning M."/>
            <person name="Bui T.P."/>
            <person name="Wang J."/>
            <person name="Hugenholtz F."/>
            <person name="Plugge C.M."/>
            <person name="Peterson D.A."/>
            <person name="Hornef M.W."/>
            <person name="Baines J.F."/>
            <person name="Smidt H."/>
            <person name="Walter J."/>
            <person name="Kristiansen K."/>
            <person name="Nielsen H.B."/>
            <person name="Haller D."/>
            <person name="Overmann J."/>
            <person name="Stecher B."/>
            <person name="Clavel T."/>
        </authorList>
    </citation>
    <scope>NUCLEOTIDE SEQUENCE [LARGE SCALE GENOMIC DNA]</scope>
    <source>
        <strain evidence="6 7">DSM 28560</strain>
    </source>
</reference>
<evidence type="ECO:0000256" key="2">
    <source>
        <dbReference type="ARBA" id="ARBA00023015"/>
    </source>
</evidence>
<dbReference type="PANTHER" id="PTHR30419">
    <property type="entry name" value="HTH-TYPE TRANSCRIPTIONAL REGULATOR YBHD"/>
    <property type="match status" value="1"/>
</dbReference>
<protein>
    <submittedName>
        <fullName evidence="6">LysR family transcriptional regulator</fullName>
    </submittedName>
</protein>
<dbReference type="Pfam" id="PF00126">
    <property type="entry name" value="HTH_1"/>
    <property type="match status" value="1"/>
</dbReference>
<name>A0A4R4FF07_9FIRM</name>
<proteinExistence type="inferred from homology"/>
<sequence length="297" mass="33533">MDIRILDYFLTVAREESISKAAQTLHMTQPPLSRALMELEEEIGKQLLIRGSRKITLTEDGLLLRKRAAEIIALVKKTEEELTAPDSADLQGDIYIGCGETDAMRLIARTATKLRKQYPGIKYHLSSGNAEDLHDKLEKGLFDFAVLIEASDIKNYDYIRIPAVDVWGLLMQKNHPLAERSEIHPEDLWDLPLLTSRQAASNNEFSGWLKKDFDQLNIVGTYNLVYNASLMVAEGFACALTLDGLVDTGSGSSLCFRPLSPRKTASMHMVWKKYQRFTKASQRFLDQIQHDFALLDA</sequence>
<dbReference type="GO" id="GO:0003677">
    <property type="term" value="F:DNA binding"/>
    <property type="evidence" value="ECO:0007669"/>
    <property type="project" value="UniProtKB-KW"/>
</dbReference>
<dbReference type="PROSITE" id="PS50931">
    <property type="entry name" value="HTH_LYSR"/>
    <property type="match status" value="1"/>
</dbReference>
<evidence type="ECO:0000259" key="5">
    <source>
        <dbReference type="PROSITE" id="PS50931"/>
    </source>
</evidence>
<evidence type="ECO:0000313" key="6">
    <source>
        <dbReference type="EMBL" id="TDA21379.1"/>
    </source>
</evidence>
<evidence type="ECO:0000256" key="4">
    <source>
        <dbReference type="ARBA" id="ARBA00023163"/>
    </source>
</evidence>
<feature type="domain" description="HTH lysR-type" evidence="5">
    <location>
        <begin position="1"/>
        <end position="58"/>
    </location>
</feature>
<comment type="similarity">
    <text evidence="1">Belongs to the LysR transcriptional regulatory family.</text>
</comment>
<evidence type="ECO:0000256" key="1">
    <source>
        <dbReference type="ARBA" id="ARBA00009437"/>
    </source>
</evidence>
<keyword evidence="3" id="KW-0238">DNA-binding</keyword>